<comment type="caution">
    <text evidence="3">The sequence shown here is derived from an EMBL/GenBank/DDBJ whole genome shotgun (WGS) entry which is preliminary data.</text>
</comment>
<proteinExistence type="predicted"/>
<gene>
    <name evidence="3" type="ORF">GCM10011575_04430</name>
</gene>
<keyword evidence="2" id="KW-1133">Transmembrane helix</keyword>
<dbReference type="Proteomes" id="UP000613840">
    <property type="component" value="Unassembled WGS sequence"/>
</dbReference>
<feature type="compositionally biased region" description="Low complexity" evidence="1">
    <location>
        <begin position="197"/>
        <end position="208"/>
    </location>
</feature>
<evidence type="ECO:0000256" key="2">
    <source>
        <dbReference type="SAM" id="Phobius"/>
    </source>
</evidence>
<keyword evidence="2" id="KW-0472">Membrane</keyword>
<accession>A0A917S0S1</accession>
<keyword evidence="2" id="KW-0812">Transmembrane</keyword>
<organism evidence="3 4">
    <name type="scientific">Microlunatus endophyticus</name>
    <dbReference type="NCBI Taxonomy" id="1716077"/>
    <lineage>
        <taxon>Bacteria</taxon>
        <taxon>Bacillati</taxon>
        <taxon>Actinomycetota</taxon>
        <taxon>Actinomycetes</taxon>
        <taxon>Propionibacteriales</taxon>
        <taxon>Propionibacteriaceae</taxon>
        <taxon>Microlunatus</taxon>
    </lineage>
</organism>
<evidence type="ECO:0000313" key="3">
    <source>
        <dbReference type="EMBL" id="GGL49421.1"/>
    </source>
</evidence>
<name>A0A917S0S1_9ACTN</name>
<feature type="transmembrane region" description="Helical" evidence="2">
    <location>
        <begin position="68"/>
        <end position="88"/>
    </location>
</feature>
<feature type="region of interest" description="Disordered" evidence="1">
    <location>
        <begin position="164"/>
        <end position="208"/>
    </location>
</feature>
<evidence type="ECO:0000256" key="1">
    <source>
        <dbReference type="SAM" id="MobiDB-lite"/>
    </source>
</evidence>
<protein>
    <recommendedName>
        <fullName evidence="5">Tryptophan-associated transmembrane protein (Trp_oprn_chp)</fullName>
    </recommendedName>
</protein>
<keyword evidence="4" id="KW-1185">Reference proteome</keyword>
<evidence type="ECO:0008006" key="5">
    <source>
        <dbReference type="Google" id="ProtNLM"/>
    </source>
</evidence>
<dbReference type="EMBL" id="BMMZ01000001">
    <property type="protein sequence ID" value="GGL49421.1"/>
    <property type="molecule type" value="Genomic_DNA"/>
</dbReference>
<reference evidence="3" key="1">
    <citation type="journal article" date="2014" name="Int. J. Syst. Evol. Microbiol.">
        <title>Complete genome sequence of Corynebacterium casei LMG S-19264T (=DSM 44701T), isolated from a smear-ripened cheese.</title>
        <authorList>
            <consortium name="US DOE Joint Genome Institute (JGI-PGF)"/>
            <person name="Walter F."/>
            <person name="Albersmeier A."/>
            <person name="Kalinowski J."/>
            <person name="Ruckert C."/>
        </authorList>
    </citation>
    <scope>NUCLEOTIDE SEQUENCE</scope>
    <source>
        <strain evidence="3">CGMCC 4.7306</strain>
    </source>
</reference>
<dbReference type="AlphaFoldDB" id="A0A917S0S1"/>
<feature type="transmembrane region" description="Helical" evidence="2">
    <location>
        <begin position="100"/>
        <end position="119"/>
    </location>
</feature>
<reference evidence="3" key="2">
    <citation type="submission" date="2020-09" db="EMBL/GenBank/DDBJ databases">
        <authorList>
            <person name="Sun Q."/>
            <person name="Zhou Y."/>
        </authorList>
    </citation>
    <scope>NUCLEOTIDE SEQUENCE</scope>
    <source>
        <strain evidence="3">CGMCC 4.7306</strain>
    </source>
</reference>
<sequence length="229" mass="24135">MLEVRPPIRLDLVVVWVVIVEFGHRRPTVSGPSYDPGISAIRAGWGLSPIAIGRWAWQPGYMPAADSVLLPLCVAIALIGVVLAGLAWRRGNKGRVVQAAALVVIPFGLYLTGLLTVLWNFVVALVRWAIHLVFSPLHWFGFAIIALSIVLFVIGAVLARFGGRAKSSDKPAGRPVAGRSSGQAVAAGPASGSKPGSQASKAAASNKQLADIDPELAEIEALLKSRGIE</sequence>
<evidence type="ECO:0000313" key="4">
    <source>
        <dbReference type="Proteomes" id="UP000613840"/>
    </source>
</evidence>
<feature type="transmembrane region" description="Helical" evidence="2">
    <location>
        <begin position="139"/>
        <end position="161"/>
    </location>
</feature>